<proteinExistence type="predicted"/>
<gene>
    <name evidence="1" type="ORF">MES5069_460019</name>
</gene>
<keyword evidence="2" id="KW-1185">Reference proteome</keyword>
<dbReference type="EMBL" id="CAKXZT010000142">
    <property type="protein sequence ID" value="CAH2405206.1"/>
    <property type="molecule type" value="Genomic_DNA"/>
</dbReference>
<organism evidence="1 2">
    <name type="scientific">Mesorhizobium escarrei</name>
    <dbReference type="NCBI Taxonomy" id="666018"/>
    <lineage>
        <taxon>Bacteria</taxon>
        <taxon>Pseudomonadati</taxon>
        <taxon>Pseudomonadota</taxon>
        <taxon>Alphaproteobacteria</taxon>
        <taxon>Hyphomicrobiales</taxon>
        <taxon>Phyllobacteriaceae</taxon>
        <taxon>Mesorhizobium</taxon>
    </lineage>
</organism>
<dbReference type="Proteomes" id="UP001153050">
    <property type="component" value="Unassembled WGS sequence"/>
</dbReference>
<sequence length="141" mass="14907">MAVEMQQIERDEIEVVLAPGDCLAQRGKIRKASLIQDDDFAVDDGVLYVETFGCFDQIAVFGGPVESAAGENPRIAGIDDDLGAVPSNLASCIQSSPWGGLATKVGIIGGMNLSRRAPELTILRTHKILGEGLILARVNGT</sequence>
<protein>
    <submittedName>
        <fullName evidence="1">Uncharacterized protein</fullName>
    </submittedName>
</protein>
<name>A0ABN8K4N1_9HYPH</name>
<evidence type="ECO:0000313" key="1">
    <source>
        <dbReference type="EMBL" id="CAH2405206.1"/>
    </source>
</evidence>
<evidence type="ECO:0000313" key="2">
    <source>
        <dbReference type="Proteomes" id="UP001153050"/>
    </source>
</evidence>
<accession>A0ABN8K4N1</accession>
<reference evidence="1 2" key="1">
    <citation type="submission" date="2022-03" db="EMBL/GenBank/DDBJ databases">
        <authorList>
            <person name="Brunel B."/>
        </authorList>
    </citation>
    <scope>NUCLEOTIDE SEQUENCE [LARGE SCALE GENOMIC DNA]</scope>
    <source>
        <strain evidence="1">STM5069sample</strain>
    </source>
</reference>
<comment type="caution">
    <text evidence="1">The sequence shown here is derived from an EMBL/GenBank/DDBJ whole genome shotgun (WGS) entry which is preliminary data.</text>
</comment>